<gene>
    <name evidence="2" type="ORF">MEDL_4695</name>
</gene>
<evidence type="ECO:0000313" key="3">
    <source>
        <dbReference type="Proteomes" id="UP000683360"/>
    </source>
</evidence>
<sequence length="193" mass="21704">MEPNLRCSLGSLHQSSSSCGLHPRHPKDTTTVKLSSCNKDIKTHLQNLKLAVGGRCGGLDTHNSEITTEADLLCRSVALFTTNTSLTVCPFHRYTLGLDYRQGKTCLHPDHEGKGKTFRGLSSFQSQRILEEYSLFIPVGSGRFNIMISFFYFHWGIQGHIMSGKYKYDNIIGCNINLIFTQVITDTVFYVFD</sequence>
<organism evidence="2 3">
    <name type="scientific">Mytilus edulis</name>
    <name type="common">Blue mussel</name>
    <dbReference type="NCBI Taxonomy" id="6550"/>
    <lineage>
        <taxon>Eukaryota</taxon>
        <taxon>Metazoa</taxon>
        <taxon>Spiralia</taxon>
        <taxon>Lophotrochozoa</taxon>
        <taxon>Mollusca</taxon>
        <taxon>Bivalvia</taxon>
        <taxon>Autobranchia</taxon>
        <taxon>Pteriomorphia</taxon>
        <taxon>Mytilida</taxon>
        <taxon>Mytiloidea</taxon>
        <taxon>Mytilidae</taxon>
        <taxon>Mytilinae</taxon>
        <taxon>Mytilus</taxon>
    </lineage>
</organism>
<proteinExistence type="predicted"/>
<keyword evidence="3" id="KW-1185">Reference proteome</keyword>
<dbReference type="Proteomes" id="UP000683360">
    <property type="component" value="Unassembled WGS sequence"/>
</dbReference>
<feature type="compositionally biased region" description="Low complexity" evidence="1">
    <location>
        <begin position="7"/>
        <end position="21"/>
    </location>
</feature>
<dbReference type="PROSITE" id="PS51257">
    <property type="entry name" value="PROKAR_LIPOPROTEIN"/>
    <property type="match status" value="1"/>
</dbReference>
<evidence type="ECO:0000256" key="1">
    <source>
        <dbReference type="SAM" id="MobiDB-lite"/>
    </source>
</evidence>
<dbReference type="EMBL" id="CAJPWZ010000288">
    <property type="protein sequence ID" value="CAG2189331.1"/>
    <property type="molecule type" value="Genomic_DNA"/>
</dbReference>
<evidence type="ECO:0000313" key="2">
    <source>
        <dbReference type="EMBL" id="CAG2189331.1"/>
    </source>
</evidence>
<feature type="region of interest" description="Disordered" evidence="1">
    <location>
        <begin position="1"/>
        <end position="27"/>
    </location>
</feature>
<name>A0A8S3Q070_MYTED</name>
<comment type="caution">
    <text evidence="2">The sequence shown here is derived from an EMBL/GenBank/DDBJ whole genome shotgun (WGS) entry which is preliminary data.</text>
</comment>
<accession>A0A8S3Q070</accession>
<reference evidence="2" key="1">
    <citation type="submission" date="2021-03" db="EMBL/GenBank/DDBJ databases">
        <authorList>
            <person name="Bekaert M."/>
        </authorList>
    </citation>
    <scope>NUCLEOTIDE SEQUENCE</scope>
</reference>
<protein>
    <submittedName>
        <fullName evidence="2">Uncharacterized protein</fullName>
    </submittedName>
</protein>
<dbReference type="OrthoDB" id="6152955at2759"/>
<dbReference type="AlphaFoldDB" id="A0A8S3Q070"/>